<proteinExistence type="predicted"/>
<protein>
    <recommendedName>
        <fullName evidence="3">NTP pyrophosphohydrolase MazG putative catalytic core domain-containing protein</fullName>
    </recommendedName>
</protein>
<dbReference type="Proteomes" id="UP001385809">
    <property type="component" value="Unassembled WGS sequence"/>
</dbReference>
<comment type="caution">
    <text evidence="1">The sequence shown here is derived from an EMBL/GenBank/DDBJ whole genome shotgun (WGS) entry which is preliminary data.</text>
</comment>
<keyword evidence="2" id="KW-1185">Reference proteome</keyword>
<sequence length="150" mass="15168">MDGGASGPVVPTWRSLPVRALEALAEARGADQGCAAPGGPRLDAPLVVVLVRGVEALAGALGRAVPPWCGSDRDRARAALAVAAELTEGLAEAARQVAWTAGSSGQEQAAEVADAVMTAAWTLRILAEFGLRVVPAPDGGEPRPPHDPAP</sequence>
<organism evidence="1 2">
    <name type="scientific">Actinomycetospora aurantiaca</name>
    <dbReference type="NCBI Taxonomy" id="3129233"/>
    <lineage>
        <taxon>Bacteria</taxon>
        <taxon>Bacillati</taxon>
        <taxon>Actinomycetota</taxon>
        <taxon>Actinomycetes</taxon>
        <taxon>Pseudonocardiales</taxon>
        <taxon>Pseudonocardiaceae</taxon>
        <taxon>Actinomycetospora</taxon>
    </lineage>
</organism>
<dbReference type="EMBL" id="JBBEGN010000006">
    <property type="protein sequence ID" value="MEJ2868960.1"/>
    <property type="molecule type" value="Genomic_DNA"/>
</dbReference>
<reference evidence="1 2" key="1">
    <citation type="submission" date="2024-03" db="EMBL/GenBank/DDBJ databases">
        <title>Actinomycetospora sp. OC33-EN08, a novel actinomycete isolated from wild orchid (Aerides multiflora).</title>
        <authorList>
            <person name="Suriyachadkun C."/>
        </authorList>
    </citation>
    <scope>NUCLEOTIDE SEQUENCE [LARGE SCALE GENOMIC DNA]</scope>
    <source>
        <strain evidence="1 2">OC33-EN08</strain>
    </source>
</reference>
<gene>
    <name evidence="1" type="ORF">WCD74_14400</name>
</gene>
<evidence type="ECO:0000313" key="1">
    <source>
        <dbReference type="EMBL" id="MEJ2868960.1"/>
    </source>
</evidence>
<name>A0ABU8MNV8_9PSEU</name>
<evidence type="ECO:0000313" key="2">
    <source>
        <dbReference type="Proteomes" id="UP001385809"/>
    </source>
</evidence>
<accession>A0ABU8MNV8</accession>
<dbReference type="RefSeq" id="WP_337695541.1">
    <property type="nucleotide sequence ID" value="NZ_JBBEGN010000006.1"/>
</dbReference>
<evidence type="ECO:0008006" key="3">
    <source>
        <dbReference type="Google" id="ProtNLM"/>
    </source>
</evidence>